<dbReference type="InterPro" id="IPR001650">
    <property type="entry name" value="Helicase_C-like"/>
</dbReference>
<evidence type="ECO:0000256" key="1">
    <source>
        <dbReference type="ARBA" id="ARBA00001946"/>
    </source>
</evidence>
<evidence type="ECO:0000256" key="11">
    <source>
        <dbReference type="ARBA" id="ARBA00023125"/>
    </source>
</evidence>
<dbReference type="SUPFAM" id="SSF47819">
    <property type="entry name" value="HRDC-like"/>
    <property type="match status" value="1"/>
</dbReference>
<dbReference type="SMART" id="SM00341">
    <property type="entry name" value="HRDC"/>
    <property type="match status" value="1"/>
</dbReference>
<dbReference type="PROSITE" id="PS51192">
    <property type="entry name" value="HELICASE_ATP_BIND_1"/>
    <property type="match status" value="1"/>
</dbReference>
<dbReference type="InterPro" id="IPR011545">
    <property type="entry name" value="DEAD/DEAH_box_helicase_dom"/>
</dbReference>
<dbReference type="GO" id="GO:0005524">
    <property type="term" value="F:ATP binding"/>
    <property type="evidence" value="ECO:0007669"/>
    <property type="project" value="UniProtKB-KW"/>
</dbReference>
<dbReference type="Gene3D" id="1.10.150.80">
    <property type="entry name" value="HRDC domain"/>
    <property type="match status" value="1"/>
</dbReference>
<dbReference type="PROSITE" id="PS51194">
    <property type="entry name" value="HELICASE_CTER"/>
    <property type="match status" value="1"/>
</dbReference>
<evidence type="ECO:0000313" key="21">
    <source>
        <dbReference type="Proteomes" id="UP001165413"/>
    </source>
</evidence>
<dbReference type="SMART" id="SM00956">
    <property type="entry name" value="RQC"/>
    <property type="match status" value="1"/>
</dbReference>
<dbReference type="GO" id="GO:0043590">
    <property type="term" value="C:bacterial nucleoid"/>
    <property type="evidence" value="ECO:0007669"/>
    <property type="project" value="TreeGrafter"/>
</dbReference>
<accession>A0AA41WXL6</accession>
<evidence type="ECO:0000259" key="17">
    <source>
        <dbReference type="PROSITE" id="PS50967"/>
    </source>
</evidence>
<dbReference type="SMART" id="SM00487">
    <property type="entry name" value="DEXDc"/>
    <property type="match status" value="1"/>
</dbReference>
<dbReference type="FunFam" id="3.40.50.300:FF:000156">
    <property type="entry name" value="ATP-dependent DNA helicase recQ"/>
    <property type="match status" value="1"/>
</dbReference>
<dbReference type="Pfam" id="PF00570">
    <property type="entry name" value="HRDC"/>
    <property type="match status" value="1"/>
</dbReference>
<dbReference type="NCBIfam" id="TIGR01389">
    <property type="entry name" value="recQ"/>
    <property type="match status" value="1"/>
</dbReference>
<dbReference type="InterPro" id="IPR014001">
    <property type="entry name" value="Helicase_ATP-bd"/>
</dbReference>
<dbReference type="SMART" id="SM00490">
    <property type="entry name" value="HELICc"/>
    <property type="match status" value="1"/>
</dbReference>
<dbReference type="EC" id="5.6.2.4" evidence="16"/>
<evidence type="ECO:0000256" key="7">
    <source>
        <dbReference type="ARBA" id="ARBA00022801"/>
    </source>
</evidence>
<comment type="cofactor">
    <cofactor evidence="2">
        <name>Zn(2+)</name>
        <dbReference type="ChEBI" id="CHEBI:29105"/>
    </cofactor>
</comment>
<dbReference type="InterPro" id="IPR006293">
    <property type="entry name" value="DNA_helicase_ATP-dep_RecQ_bac"/>
</dbReference>
<feature type="domain" description="HRDC" evidence="17">
    <location>
        <begin position="514"/>
        <end position="590"/>
    </location>
</feature>
<keyword evidence="5" id="KW-0547">Nucleotide-binding</keyword>
<dbReference type="GO" id="GO:0005737">
    <property type="term" value="C:cytoplasm"/>
    <property type="evidence" value="ECO:0007669"/>
    <property type="project" value="TreeGrafter"/>
</dbReference>
<dbReference type="PANTHER" id="PTHR13710:SF105">
    <property type="entry name" value="ATP-DEPENDENT DNA HELICASE Q1"/>
    <property type="match status" value="1"/>
</dbReference>
<keyword evidence="8 20" id="KW-0347">Helicase</keyword>
<comment type="catalytic activity">
    <reaction evidence="15">
        <text>Couples ATP hydrolysis with the unwinding of duplex DNA by translocating in the 3'-5' direction.</text>
        <dbReference type="EC" id="5.6.2.4"/>
    </reaction>
</comment>
<dbReference type="GO" id="GO:0003677">
    <property type="term" value="F:DNA binding"/>
    <property type="evidence" value="ECO:0007669"/>
    <property type="project" value="UniProtKB-KW"/>
</dbReference>
<evidence type="ECO:0000256" key="6">
    <source>
        <dbReference type="ARBA" id="ARBA00022763"/>
    </source>
</evidence>
<evidence type="ECO:0000256" key="2">
    <source>
        <dbReference type="ARBA" id="ARBA00001947"/>
    </source>
</evidence>
<keyword evidence="12" id="KW-0233">DNA recombination</keyword>
<sequence length="590" mass="66248">MTKILADTFGYSTFRVGQEIVIEQALAKKDTLVLMPTGGGKSLCYQIPALAQDGLVLVVSPLISLMQDQVEQCRAVGINAGLVNSALTPEQIQAVFGQMHRHELDILFVAPERLLQLNFMERLQELNIGLIAVDEAHCVSHWGHDFRQDYRMLGKVREHLPYVPIMALTATADLATREDITHQLSLDNAFVHLASFDRPNIQYTVASKYKPLDQIVEFIKQRDGSGIIYCNSRKKVDEIATKLNQRGYRCGAYHAGLTTDERAQAQRDFQVDNLELMVATVAFGMGINKSNVRFVIHHDLPRSIEAYYQETGRAGRDGLPAEALLLFAERDAARIQEWIETGEGARTEVELEKFAAMQKFAEAQTCRRQVLLNYFAQYSDTQCGNCDVCLDPPQHFSALEIAQKVLSCVYRMRQQGTANQVVEVLKGRKPAKIIEFGFDKISTFGIGKNKPDEYWFNIINQLVHQGFLRIDITRYGALSLTEAAKDVLRGTFELQLAVPRLTVVSTRKATSAAKNYDKALFAKLKHLRKQLADQQDIPPFVVFSDASLMDMADQLPQTQYDFLQISGVGQVKLEKYGNDFIAAITAHCMA</sequence>
<dbReference type="InterPro" id="IPR004589">
    <property type="entry name" value="DNA_helicase_ATP-dep_RecQ"/>
</dbReference>
<evidence type="ECO:0000256" key="3">
    <source>
        <dbReference type="ARBA" id="ARBA00005446"/>
    </source>
</evidence>
<dbReference type="Pfam" id="PF16124">
    <property type="entry name" value="RecQ_Zn_bind"/>
    <property type="match status" value="1"/>
</dbReference>
<reference evidence="20" key="1">
    <citation type="submission" date="2022-07" db="EMBL/GenBank/DDBJ databases">
        <title>Characterization of the Novel Bacterium Alteromonas immobilis LMIT006 and Alteromonas gregis LMIT007.</title>
        <authorList>
            <person name="Lin X."/>
        </authorList>
    </citation>
    <scope>NUCLEOTIDE SEQUENCE</scope>
    <source>
        <strain evidence="20">LMIT007</strain>
    </source>
</reference>
<keyword evidence="9" id="KW-0862">Zinc</keyword>
<evidence type="ECO:0000256" key="9">
    <source>
        <dbReference type="ARBA" id="ARBA00022833"/>
    </source>
</evidence>
<proteinExistence type="inferred from homology"/>
<dbReference type="InterPro" id="IPR032284">
    <property type="entry name" value="RecQ_Zn-bd"/>
</dbReference>
<evidence type="ECO:0000313" key="20">
    <source>
        <dbReference type="EMBL" id="MCP3428225.1"/>
    </source>
</evidence>
<dbReference type="SUPFAM" id="SSF46785">
    <property type="entry name" value="Winged helix' DNA-binding domain"/>
    <property type="match status" value="1"/>
</dbReference>
<evidence type="ECO:0000256" key="13">
    <source>
        <dbReference type="ARBA" id="ARBA00023204"/>
    </source>
</evidence>
<gene>
    <name evidence="20" type="primary">recQ</name>
    <name evidence="20" type="ORF">NLF92_04625</name>
</gene>
<evidence type="ECO:0000256" key="16">
    <source>
        <dbReference type="NCBIfam" id="TIGR01389"/>
    </source>
</evidence>
<evidence type="ECO:0000256" key="15">
    <source>
        <dbReference type="ARBA" id="ARBA00034617"/>
    </source>
</evidence>
<dbReference type="GO" id="GO:0006281">
    <property type="term" value="P:DNA repair"/>
    <property type="evidence" value="ECO:0007669"/>
    <property type="project" value="UniProtKB-KW"/>
</dbReference>
<keyword evidence="6" id="KW-0227">DNA damage</keyword>
<keyword evidence="13" id="KW-0234">DNA repair</keyword>
<dbReference type="AlphaFoldDB" id="A0AA41WXL6"/>
<keyword evidence="14" id="KW-0413">Isomerase</keyword>
<dbReference type="Proteomes" id="UP001165413">
    <property type="component" value="Unassembled WGS sequence"/>
</dbReference>
<name>A0AA41WXL6_9ALTE</name>
<dbReference type="GO" id="GO:0030894">
    <property type="term" value="C:replisome"/>
    <property type="evidence" value="ECO:0007669"/>
    <property type="project" value="TreeGrafter"/>
</dbReference>
<dbReference type="FunFam" id="3.40.50.300:FF:000296">
    <property type="entry name" value="ATP-dependent DNA helicase RecQ"/>
    <property type="match status" value="1"/>
</dbReference>
<dbReference type="CDD" id="cd18794">
    <property type="entry name" value="SF2_C_RecQ"/>
    <property type="match status" value="1"/>
</dbReference>
<evidence type="ECO:0000256" key="4">
    <source>
        <dbReference type="ARBA" id="ARBA00022723"/>
    </source>
</evidence>
<dbReference type="GO" id="GO:0009432">
    <property type="term" value="P:SOS response"/>
    <property type="evidence" value="ECO:0007669"/>
    <property type="project" value="UniProtKB-UniRule"/>
</dbReference>
<dbReference type="InterPro" id="IPR036388">
    <property type="entry name" value="WH-like_DNA-bd_sf"/>
</dbReference>
<dbReference type="FunFam" id="1.10.150.80:FF:000002">
    <property type="entry name" value="ATP-dependent DNA helicase RecQ"/>
    <property type="match status" value="1"/>
</dbReference>
<keyword evidence="10" id="KW-0067">ATP-binding</keyword>
<evidence type="ECO:0000256" key="12">
    <source>
        <dbReference type="ARBA" id="ARBA00023172"/>
    </source>
</evidence>
<keyword evidence="7 20" id="KW-0378">Hydrolase</keyword>
<dbReference type="GO" id="GO:0009378">
    <property type="term" value="F:four-way junction helicase activity"/>
    <property type="evidence" value="ECO:0007669"/>
    <property type="project" value="TreeGrafter"/>
</dbReference>
<dbReference type="InterPro" id="IPR010997">
    <property type="entry name" value="HRDC-like_sf"/>
</dbReference>
<dbReference type="GO" id="GO:0006310">
    <property type="term" value="P:DNA recombination"/>
    <property type="evidence" value="ECO:0007669"/>
    <property type="project" value="UniProtKB-UniRule"/>
</dbReference>
<evidence type="ECO:0000256" key="14">
    <source>
        <dbReference type="ARBA" id="ARBA00023235"/>
    </source>
</evidence>
<feature type="domain" description="Helicase ATP-binding" evidence="18">
    <location>
        <begin position="22"/>
        <end position="190"/>
    </location>
</feature>
<dbReference type="Gene3D" id="3.40.50.300">
    <property type="entry name" value="P-loop containing nucleotide triphosphate hydrolases"/>
    <property type="match status" value="2"/>
</dbReference>
<dbReference type="GO" id="GO:0046872">
    <property type="term" value="F:metal ion binding"/>
    <property type="evidence" value="ECO:0007669"/>
    <property type="project" value="UniProtKB-KW"/>
</dbReference>
<comment type="caution">
    <text evidence="20">The sequence shown here is derived from an EMBL/GenBank/DDBJ whole genome shotgun (WGS) entry which is preliminary data.</text>
</comment>
<comment type="cofactor">
    <cofactor evidence="1">
        <name>Mg(2+)</name>
        <dbReference type="ChEBI" id="CHEBI:18420"/>
    </cofactor>
</comment>
<dbReference type="Pfam" id="PF00270">
    <property type="entry name" value="DEAD"/>
    <property type="match status" value="1"/>
</dbReference>
<comment type="similarity">
    <text evidence="3">Belongs to the helicase family. RecQ subfamily.</text>
</comment>
<evidence type="ECO:0000259" key="19">
    <source>
        <dbReference type="PROSITE" id="PS51194"/>
    </source>
</evidence>
<dbReference type="GO" id="GO:0016787">
    <property type="term" value="F:hydrolase activity"/>
    <property type="evidence" value="ECO:0007669"/>
    <property type="project" value="UniProtKB-KW"/>
</dbReference>
<organism evidence="20 21">
    <name type="scientific">Opacimonas viscosa</name>
    <dbReference type="NCBI Taxonomy" id="2961944"/>
    <lineage>
        <taxon>Bacteria</taxon>
        <taxon>Pseudomonadati</taxon>
        <taxon>Pseudomonadota</taxon>
        <taxon>Gammaproteobacteria</taxon>
        <taxon>Alteromonadales</taxon>
        <taxon>Alteromonadaceae</taxon>
        <taxon>Opacimonas</taxon>
    </lineage>
</organism>
<dbReference type="InterPro" id="IPR036390">
    <property type="entry name" value="WH_DNA-bd_sf"/>
</dbReference>
<dbReference type="Pfam" id="PF00271">
    <property type="entry name" value="Helicase_C"/>
    <property type="match status" value="1"/>
</dbReference>
<keyword evidence="11" id="KW-0238">DNA-binding</keyword>
<dbReference type="PANTHER" id="PTHR13710">
    <property type="entry name" value="DNA HELICASE RECQ FAMILY MEMBER"/>
    <property type="match status" value="1"/>
</dbReference>
<evidence type="ECO:0000256" key="10">
    <source>
        <dbReference type="ARBA" id="ARBA00022840"/>
    </source>
</evidence>
<keyword evidence="4" id="KW-0479">Metal-binding</keyword>
<dbReference type="EMBL" id="JANATA010000005">
    <property type="protein sequence ID" value="MCP3428225.1"/>
    <property type="molecule type" value="Genomic_DNA"/>
</dbReference>
<dbReference type="CDD" id="cd17920">
    <property type="entry name" value="DEXHc_RecQ"/>
    <property type="match status" value="1"/>
</dbReference>
<dbReference type="GO" id="GO:0006260">
    <property type="term" value="P:DNA replication"/>
    <property type="evidence" value="ECO:0007669"/>
    <property type="project" value="InterPro"/>
</dbReference>
<dbReference type="PROSITE" id="PS50967">
    <property type="entry name" value="HRDC"/>
    <property type="match status" value="1"/>
</dbReference>
<dbReference type="InterPro" id="IPR044876">
    <property type="entry name" value="HRDC_dom_sf"/>
</dbReference>
<dbReference type="SUPFAM" id="SSF52540">
    <property type="entry name" value="P-loop containing nucleoside triphosphate hydrolases"/>
    <property type="match status" value="1"/>
</dbReference>
<dbReference type="GO" id="GO:0043138">
    <property type="term" value="F:3'-5' DNA helicase activity"/>
    <property type="evidence" value="ECO:0007669"/>
    <property type="project" value="UniProtKB-EC"/>
</dbReference>
<evidence type="ECO:0000256" key="5">
    <source>
        <dbReference type="ARBA" id="ARBA00022741"/>
    </source>
</evidence>
<dbReference type="Gene3D" id="1.10.10.10">
    <property type="entry name" value="Winged helix-like DNA-binding domain superfamily/Winged helix DNA-binding domain"/>
    <property type="match status" value="1"/>
</dbReference>
<dbReference type="InterPro" id="IPR002121">
    <property type="entry name" value="HRDC_dom"/>
</dbReference>
<evidence type="ECO:0000259" key="18">
    <source>
        <dbReference type="PROSITE" id="PS51192"/>
    </source>
</evidence>
<keyword evidence="21" id="KW-1185">Reference proteome</keyword>
<dbReference type="InterPro" id="IPR027417">
    <property type="entry name" value="P-loop_NTPase"/>
</dbReference>
<feature type="domain" description="Helicase C-terminal" evidence="19">
    <location>
        <begin position="211"/>
        <end position="362"/>
    </location>
</feature>
<dbReference type="InterPro" id="IPR018982">
    <property type="entry name" value="RQC_domain"/>
</dbReference>
<protein>
    <recommendedName>
        <fullName evidence="16">DNA helicase RecQ</fullName>
        <ecNumber evidence="16">5.6.2.4</ecNumber>
    </recommendedName>
</protein>
<dbReference type="Pfam" id="PF09382">
    <property type="entry name" value="RQC"/>
    <property type="match status" value="1"/>
</dbReference>
<evidence type="ECO:0000256" key="8">
    <source>
        <dbReference type="ARBA" id="ARBA00022806"/>
    </source>
</evidence>
<dbReference type="NCBIfam" id="TIGR00614">
    <property type="entry name" value="recQ_fam"/>
    <property type="match status" value="1"/>
</dbReference>